<keyword evidence="2" id="KW-1185">Reference proteome</keyword>
<evidence type="ECO:0000313" key="2">
    <source>
        <dbReference type="Proteomes" id="UP001161406"/>
    </source>
</evidence>
<evidence type="ECO:0000313" key="1">
    <source>
        <dbReference type="EMBL" id="GLQ09207.1"/>
    </source>
</evidence>
<dbReference type="EMBL" id="BSNG01000001">
    <property type="protein sequence ID" value="GLQ09207.1"/>
    <property type="molecule type" value="Genomic_DNA"/>
</dbReference>
<proteinExistence type="predicted"/>
<reference evidence="1" key="1">
    <citation type="journal article" date="2014" name="Int. J. Syst. Evol. Microbiol.">
        <title>Complete genome of a new Firmicutes species belonging to the dominant human colonic microbiota ('Ruminococcus bicirculans') reveals two chromosomes and a selective capacity to utilize plant glucans.</title>
        <authorList>
            <consortium name="NISC Comparative Sequencing Program"/>
            <person name="Wegmann U."/>
            <person name="Louis P."/>
            <person name="Goesmann A."/>
            <person name="Henrissat B."/>
            <person name="Duncan S.H."/>
            <person name="Flint H.J."/>
        </authorList>
    </citation>
    <scope>NUCLEOTIDE SEQUENCE</scope>
    <source>
        <strain evidence="1">NBRC 103855</strain>
    </source>
</reference>
<comment type="caution">
    <text evidence="1">The sequence shown here is derived from an EMBL/GenBank/DDBJ whole genome shotgun (WGS) entry which is preliminary data.</text>
</comment>
<protein>
    <recommendedName>
        <fullName evidence="3">NERD domain-containing protein</fullName>
    </recommendedName>
</protein>
<name>A0ABQ5UCY5_9HYPH</name>
<dbReference type="Proteomes" id="UP001161406">
    <property type="component" value="Unassembled WGS sequence"/>
</dbReference>
<reference evidence="1" key="2">
    <citation type="submission" date="2023-01" db="EMBL/GenBank/DDBJ databases">
        <title>Draft genome sequence of Devosia yakushimensis strain NBRC 103855.</title>
        <authorList>
            <person name="Sun Q."/>
            <person name="Mori K."/>
        </authorList>
    </citation>
    <scope>NUCLEOTIDE SEQUENCE</scope>
    <source>
        <strain evidence="1">NBRC 103855</strain>
    </source>
</reference>
<evidence type="ECO:0008006" key="3">
    <source>
        <dbReference type="Google" id="ProtNLM"/>
    </source>
</evidence>
<dbReference type="RefSeq" id="WP_284388774.1">
    <property type="nucleotide sequence ID" value="NZ_BSNG01000001.1"/>
</dbReference>
<accession>A0ABQ5UCY5</accession>
<organism evidence="1 2">
    <name type="scientific">Devosia yakushimensis</name>
    <dbReference type="NCBI Taxonomy" id="470028"/>
    <lineage>
        <taxon>Bacteria</taxon>
        <taxon>Pseudomonadati</taxon>
        <taxon>Pseudomonadota</taxon>
        <taxon>Alphaproteobacteria</taxon>
        <taxon>Hyphomicrobiales</taxon>
        <taxon>Devosiaceae</taxon>
        <taxon>Devosia</taxon>
    </lineage>
</organism>
<sequence length="211" mass="24352">MKHTRSSAEWEIRDAVVAWIREELPRARVVHELVVGSCRADVAAVTPDKVYLWEIKSERDTLDRLKAQLKTFDACAHHTILVAHRKWFDTKPYNNGAPRLAWDEELSGGWLRDVWCYPRPEESTHRWNFTNDMIAGMRQPHAVRLLGLLWKAELVDLARRHMVRVNDRLAMGAIIDVLVWHLDGRQICEGVCAALRRREFAEADEPIGGVS</sequence>
<gene>
    <name evidence="1" type="ORF">GCM10007913_11390</name>
</gene>